<evidence type="ECO:0000259" key="5">
    <source>
        <dbReference type="Pfam" id="PF00891"/>
    </source>
</evidence>
<dbReference type="InterPro" id="IPR001077">
    <property type="entry name" value="COMT_C"/>
</dbReference>
<comment type="caution">
    <text evidence="6">The sequence shown here is derived from an EMBL/GenBank/DDBJ whole genome shotgun (WGS) entry which is preliminary data.</text>
</comment>
<feature type="domain" description="O-methyltransferase C-terminal" evidence="5">
    <location>
        <begin position="230"/>
        <end position="372"/>
    </location>
</feature>
<keyword evidence="7" id="KW-1185">Reference proteome</keyword>
<dbReference type="PANTHER" id="PTHR43712:SF2">
    <property type="entry name" value="O-METHYLTRANSFERASE CICE"/>
    <property type="match status" value="1"/>
</dbReference>
<evidence type="ECO:0000256" key="4">
    <source>
        <dbReference type="PIRSR" id="PIRSR005739-1"/>
    </source>
</evidence>
<dbReference type="SUPFAM" id="SSF53335">
    <property type="entry name" value="S-adenosyl-L-methionine-dependent methyltransferases"/>
    <property type="match status" value="1"/>
</dbReference>
<organism evidence="6 7">
    <name type="scientific">Botryosphaeria dothidea</name>
    <dbReference type="NCBI Taxonomy" id="55169"/>
    <lineage>
        <taxon>Eukaryota</taxon>
        <taxon>Fungi</taxon>
        <taxon>Dikarya</taxon>
        <taxon>Ascomycota</taxon>
        <taxon>Pezizomycotina</taxon>
        <taxon>Dothideomycetes</taxon>
        <taxon>Dothideomycetes incertae sedis</taxon>
        <taxon>Botryosphaeriales</taxon>
        <taxon>Botryosphaeriaceae</taxon>
        <taxon>Botryosphaeria</taxon>
    </lineage>
</organism>
<name>A0A8H4N3K3_9PEZI</name>
<dbReference type="GO" id="GO:0032259">
    <property type="term" value="P:methylation"/>
    <property type="evidence" value="ECO:0007669"/>
    <property type="project" value="UniProtKB-KW"/>
</dbReference>
<evidence type="ECO:0000256" key="1">
    <source>
        <dbReference type="ARBA" id="ARBA00022603"/>
    </source>
</evidence>
<protein>
    <submittedName>
        <fullName evidence="6">O-methyltransferase family 2</fullName>
    </submittedName>
</protein>
<evidence type="ECO:0000313" key="7">
    <source>
        <dbReference type="Proteomes" id="UP000572817"/>
    </source>
</evidence>
<dbReference type="EMBL" id="WWBZ02000040">
    <property type="protein sequence ID" value="KAF4305878.1"/>
    <property type="molecule type" value="Genomic_DNA"/>
</dbReference>
<accession>A0A8H4N3K3</accession>
<keyword evidence="1" id="KW-0489">Methyltransferase</keyword>
<dbReference type="Gene3D" id="3.40.50.150">
    <property type="entry name" value="Vaccinia Virus protein VP39"/>
    <property type="match status" value="1"/>
</dbReference>
<dbReference type="SUPFAM" id="SSF46785">
    <property type="entry name" value="Winged helix' DNA-binding domain"/>
    <property type="match status" value="1"/>
</dbReference>
<dbReference type="PANTHER" id="PTHR43712">
    <property type="entry name" value="PUTATIVE (AFU_ORTHOLOGUE AFUA_4G14580)-RELATED"/>
    <property type="match status" value="1"/>
</dbReference>
<dbReference type="OrthoDB" id="1535081at2759"/>
<keyword evidence="2" id="KW-0808">Transferase</keyword>
<evidence type="ECO:0000256" key="2">
    <source>
        <dbReference type="ARBA" id="ARBA00022679"/>
    </source>
</evidence>
<dbReference type="Proteomes" id="UP000572817">
    <property type="component" value="Unassembled WGS sequence"/>
</dbReference>
<evidence type="ECO:0000313" key="6">
    <source>
        <dbReference type="EMBL" id="KAF4305878.1"/>
    </source>
</evidence>
<dbReference type="PIRSF" id="PIRSF005739">
    <property type="entry name" value="O-mtase"/>
    <property type="match status" value="1"/>
</dbReference>
<keyword evidence="3" id="KW-0949">S-adenosyl-L-methionine</keyword>
<dbReference type="InterPro" id="IPR016461">
    <property type="entry name" value="COMT-like"/>
</dbReference>
<dbReference type="Pfam" id="PF00891">
    <property type="entry name" value="Methyltransf_2"/>
    <property type="match status" value="1"/>
</dbReference>
<dbReference type="InterPro" id="IPR036390">
    <property type="entry name" value="WH_DNA-bd_sf"/>
</dbReference>
<proteinExistence type="predicted"/>
<sequence length="398" mass="45551">MPSNLENLTKQLSDTVGNYVSNADASEQREQILELAKAIRAEVETPTEKVQEYLTLIMEMPAVRLFMEWDVFSEIPDSPGGISYAELAAKVDAEELLLKRLAGVLVAKGILKQIGKDHVGHTKFSPIFMDKKGIAWWFQFFLYDQGFVNHHWPSYFAKYGRKEPTNPKLSPVSFAYGKEGKSYWEILEGRSLQDFIIGMDTMTRLVPWKETLPFSWFVENKHLVSPDAALVVDVGGNRGEALKAIREEQDLPADRLVLQDRREVIEQVDLDDPPELRGMKRMAHDFFKPQLVKGALAYFLKRIIHDWPDDSARVILGHLRDAMGPESRILLYERIATNPPSLDIARSDLTMMNLASKERTEDDWNQLLHSVGLVIVKIWRTKETPQSTVIECKKRNEL</sequence>
<dbReference type="Gene3D" id="1.10.10.10">
    <property type="entry name" value="Winged helix-like DNA-binding domain superfamily/Winged helix DNA-binding domain"/>
    <property type="match status" value="1"/>
</dbReference>
<dbReference type="GO" id="GO:0008171">
    <property type="term" value="F:O-methyltransferase activity"/>
    <property type="evidence" value="ECO:0007669"/>
    <property type="project" value="InterPro"/>
</dbReference>
<reference evidence="6" key="1">
    <citation type="submission" date="2020-04" db="EMBL/GenBank/DDBJ databases">
        <title>Genome Assembly and Annotation of Botryosphaeria dothidea sdau 11-99, a Latent Pathogen of Apple Fruit Ring Rot in China.</title>
        <authorList>
            <person name="Yu C."/>
            <person name="Diao Y."/>
            <person name="Lu Q."/>
            <person name="Zhao J."/>
            <person name="Cui S."/>
            <person name="Peng C."/>
            <person name="He B."/>
            <person name="Liu H."/>
        </authorList>
    </citation>
    <scope>NUCLEOTIDE SEQUENCE [LARGE SCALE GENOMIC DNA]</scope>
    <source>
        <strain evidence="6">Sdau11-99</strain>
    </source>
</reference>
<dbReference type="InterPro" id="IPR036388">
    <property type="entry name" value="WH-like_DNA-bd_sf"/>
</dbReference>
<dbReference type="PROSITE" id="PS51683">
    <property type="entry name" value="SAM_OMT_II"/>
    <property type="match status" value="1"/>
</dbReference>
<evidence type="ECO:0000256" key="3">
    <source>
        <dbReference type="ARBA" id="ARBA00022691"/>
    </source>
</evidence>
<dbReference type="AlphaFoldDB" id="A0A8H4N3K3"/>
<gene>
    <name evidence="6" type="ORF">GTA08_BOTSDO06377</name>
</gene>
<dbReference type="InterPro" id="IPR029063">
    <property type="entry name" value="SAM-dependent_MTases_sf"/>
</dbReference>
<feature type="active site" description="Proton acceptor" evidence="4">
    <location>
        <position position="305"/>
    </location>
</feature>